<dbReference type="GO" id="GO:0005737">
    <property type="term" value="C:cytoplasm"/>
    <property type="evidence" value="ECO:0007669"/>
    <property type="project" value="TreeGrafter"/>
</dbReference>
<keyword evidence="4 7" id="KW-0560">Oxidoreductase</keyword>
<dbReference type="GO" id="GO:0047545">
    <property type="term" value="F:(S)-2-hydroxyglutarate dehydrogenase activity"/>
    <property type="evidence" value="ECO:0007669"/>
    <property type="project" value="TreeGrafter"/>
</dbReference>
<sequence length="404" mass="44455">MYDYAIVGGGIVGLSTAVALGKRYPNAKVLLLEKEGQWAFHQTGNNSGVIHSGIYYKPGSFKAKFCRDGSRSIVQFCQEHGLEHEICGKVIVATKPAELPLLDNIYQRGLDNGLKVEKISAQAVNEIEPHVRCLAGVRVYSTGIVSYKQVCQKYAEIAASQGADLRLSTRVESCIRTTEGYEIATSRGSFTARFLINCAGLHCDRVAKLAAATPPAKIVPFRGEYYELTPEKRYLVKGLIYPVPNPNFPFLGVHFTRMIDGTVHAGPNAVLSFKREGYRKTDFNLRDFTEVMTYPGFWKLMSKHADQGIQEMIRSLFKAAFVRSLQELIPEVQSADLVPTHAGVRAQALLPDGKLVDDFLIEREHHALHVYNAPSPAATSSLEIGSAIAAQVPDLQTSQIALNS</sequence>
<evidence type="ECO:0000256" key="3">
    <source>
        <dbReference type="ARBA" id="ARBA00022827"/>
    </source>
</evidence>
<name>A0A8J8CLU3_9CYAN</name>
<evidence type="ECO:0000313" key="8">
    <source>
        <dbReference type="Proteomes" id="UP000646053"/>
    </source>
</evidence>
<evidence type="ECO:0000259" key="6">
    <source>
        <dbReference type="Pfam" id="PF01266"/>
    </source>
</evidence>
<dbReference type="Gene3D" id="3.50.50.60">
    <property type="entry name" value="FAD/NAD(P)-binding domain"/>
    <property type="match status" value="1"/>
</dbReference>
<dbReference type="InterPro" id="IPR036188">
    <property type="entry name" value="FAD/NAD-bd_sf"/>
</dbReference>
<dbReference type="PANTHER" id="PTHR43104:SF2">
    <property type="entry name" value="L-2-HYDROXYGLUTARATE DEHYDROGENASE, MITOCHONDRIAL"/>
    <property type="match status" value="1"/>
</dbReference>
<dbReference type="Pfam" id="PF01266">
    <property type="entry name" value="DAO"/>
    <property type="match status" value="1"/>
</dbReference>
<comment type="similarity">
    <text evidence="5">Belongs to the L2HGDH family.</text>
</comment>
<accession>A0A8J8CLU3</accession>
<proteinExistence type="inferred from homology"/>
<protein>
    <submittedName>
        <fullName evidence="7">L-2-hydroxyglutarate oxidase</fullName>
        <ecNumber evidence="7">1.1.3.-</ecNumber>
    </submittedName>
</protein>
<dbReference type="SUPFAM" id="SSF51905">
    <property type="entry name" value="FAD/NAD(P)-binding domain"/>
    <property type="match status" value="1"/>
</dbReference>
<evidence type="ECO:0000256" key="4">
    <source>
        <dbReference type="ARBA" id="ARBA00023002"/>
    </source>
</evidence>
<dbReference type="AlphaFoldDB" id="A0A8J8CLU3"/>
<dbReference type="RefSeq" id="WP_162422017.1">
    <property type="nucleotide sequence ID" value="NZ_WVIE01000004.1"/>
</dbReference>
<keyword evidence="2" id="KW-0285">Flavoprotein</keyword>
<evidence type="ECO:0000313" key="7">
    <source>
        <dbReference type="EMBL" id="NDJ16487.1"/>
    </source>
</evidence>
<dbReference type="EC" id="1.1.3.-" evidence="7"/>
<evidence type="ECO:0000256" key="1">
    <source>
        <dbReference type="ARBA" id="ARBA00001974"/>
    </source>
</evidence>
<reference evidence="7" key="1">
    <citation type="submission" date="2019-12" db="EMBL/GenBank/DDBJ databases">
        <title>High-Quality draft genome sequences of three cyanobacteria isolated from the limestone walls of the Old Cathedral of Coimbra.</title>
        <authorList>
            <person name="Tiago I."/>
            <person name="Soares F."/>
            <person name="Portugal A."/>
        </authorList>
    </citation>
    <scope>NUCLEOTIDE SEQUENCE</scope>
    <source>
        <strain evidence="7">A</strain>
    </source>
</reference>
<evidence type="ECO:0000256" key="5">
    <source>
        <dbReference type="ARBA" id="ARBA00037941"/>
    </source>
</evidence>
<evidence type="ECO:0000256" key="2">
    <source>
        <dbReference type="ARBA" id="ARBA00022630"/>
    </source>
</evidence>
<dbReference type="NCBIfam" id="NF008726">
    <property type="entry name" value="PRK11728.1"/>
    <property type="match status" value="1"/>
</dbReference>
<keyword evidence="8" id="KW-1185">Reference proteome</keyword>
<dbReference type="Gene3D" id="3.30.9.10">
    <property type="entry name" value="D-Amino Acid Oxidase, subunit A, domain 2"/>
    <property type="match status" value="1"/>
</dbReference>
<organism evidence="7 8">
    <name type="scientific">Myxacorys almedinensis A</name>
    <dbReference type="NCBI Taxonomy" id="2690445"/>
    <lineage>
        <taxon>Bacteria</taxon>
        <taxon>Bacillati</taxon>
        <taxon>Cyanobacteriota</taxon>
        <taxon>Cyanophyceae</taxon>
        <taxon>Leptolyngbyales</taxon>
        <taxon>Leptolyngbyaceae</taxon>
        <taxon>Myxacorys</taxon>
        <taxon>Myxacorys almedinensis</taxon>
    </lineage>
</organism>
<comment type="cofactor">
    <cofactor evidence="1">
        <name>FAD</name>
        <dbReference type="ChEBI" id="CHEBI:57692"/>
    </cofactor>
</comment>
<comment type="caution">
    <text evidence="7">The sequence shown here is derived from an EMBL/GenBank/DDBJ whole genome shotgun (WGS) entry which is preliminary data.</text>
</comment>
<dbReference type="EMBL" id="WVIE01000004">
    <property type="protein sequence ID" value="NDJ16487.1"/>
    <property type="molecule type" value="Genomic_DNA"/>
</dbReference>
<dbReference type="InterPro" id="IPR006076">
    <property type="entry name" value="FAD-dep_OxRdtase"/>
</dbReference>
<feature type="domain" description="FAD dependent oxidoreductase" evidence="6">
    <location>
        <begin position="3"/>
        <end position="390"/>
    </location>
</feature>
<keyword evidence="3" id="KW-0274">FAD</keyword>
<dbReference type="PANTHER" id="PTHR43104">
    <property type="entry name" value="L-2-HYDROXYGLUTARATE DEHYDROGENASE, MITOCHONDRIAL"/>
    <property type="match status" value="1"/>
</dbReference>
<gene>
    <name evidence="7" type="primary">lhgO</name>
    <name evidence="7" type="ORF">GS601_04135</name>
</gene>
<dbReference type="Proteomes" id="UP000646053">
    <property type="component" value="Unassembled WGS sequence"/>
</dbReference>